<dbReference type="Gene3D" id="2.130.10.30">
    <property type="entry name" value="Regulator of chromosome condensation 1/beta-lactamase-inhibitor protein II"/>
    <property type="match status" value="2"/>
</dbReference>
<dbReference type="SUPFAM" id="SSF50985">
    <property type="entry name" value="RCC1/BLIP-II"/>
    <property type="match status" value="2"/>
</dbReference>
<dbReference type="InterPro" id="IPR000408">
    <property type="entry name" value="Reg_chr_condens"/>
</dbReference>
<dbReference type="PANTHER" id="PTHR45982">
    <property type="entry name" value="REGULATOR OF CHROMOSOME CONDENSATION"/>
    <property type="match status" value="1"/>
</dbReference>
<evidence type="ECO:0000256" key="2">
    <source>
        <dbReference type="SAM" id="SignalP"/>
    </source>
</evidence>
<dbReference type="GO" id="GO:0005085">
    <property type="term" value="F:guanyl-nucleotide exchange factor activity"/>
    <property type="evidence" value="ECO:0007669"/>
    <property type="project" value="TreeGrafter"/>
</dbReference>
<dbReference type="PROSITE" id="PS51257">
    <property type="entry name" value="PROKAR_LIPOPROTEIN"/>
    <property type="match status" value="1"/>
</dbReference>
<evidence type="ECO:0000313" key="3">
    <source>
        <dbReference type="EMBL" id="AKT39591.1"/>
    </source>
</evidence>
<dbReference type="RefSeq" id="WP_169796577.1">
    <property type="nucleotide sequence ID" value="NZ_CP012159.1"/>
</dbReference>
<dbReference type="KEGG" id="ccro:CMC5_037400"/>
<evidence type="ECO:0000313" key="4">
    <source>
        <dbReference type="Proteomes" id="UP000067626"/>
    </source>
</evidence>
<feature type="signal peptide" evidence="2">
    <location>
        <begin position="1"/>
        <end position="20"/>
    </location>
</feature>
<dbReference type="InterPro" id="IPR009091">
    <property type="entry name" value="RCC1/BLIP-II"/>
</dbReference>
<dbReference type="Proteomes" id="UP000067626">
    <property type="component" value="Chromosome"/>
</dbReference>
<feature type="region of interest" description="Disordered" evidence="1">
    <location>
        <begin position="429"/>
        <end position="451"/>
    </location>
</feature>
<dbReference type="EMBL" id="CP012159">
    <property type="protein sequence ID" value="AKT39591.1"/>
    <property type="molecule type" value="Genomic_DNA"/>
</dbReference>
<dbReference type="PRINTS" id="PR00633">
    <property type="entry name" value="RCCNDNSATION"/>
</dbReference>
<dbReference type="InterPro" id="IPR051553">
    <property type="entry name" value="Ran_GTPase-activating"/>
</dbReference>
<dbReference type="PANTHER" id="PTHR45982:SF1">
    <property type="entry name" value="REGULATOR OF CHROMOSOME CONDENSATION"/>
    <property type="match status" value="1"/>
</dbReference>
<evidence type="ECO:0000256" key="1">
    <source>
        <dbReference type="SAM" id="MobiDB-lite"/>
    </source>
</evidence>
<proteinExistence type="predicted"/>
<dbReference type="PATRIC" id="fig|52.7.peg.4115"/>
<dbReference type="AlphaFoldDB" id="A0A0K1EFF2"/>
<dbReference type="PROSITE" id="PS50012">
    <property type="entry name" value="RCC1_3"/>
    <property type="match status" value="5"/>
</dbReference>
<dbReference type="GO" id="GO:0005737">
    <property type="term" value="C:cytoplasm"/>
    <property type="evidence" value="ECO:0007669"/>
    <property type="project" value="TreeGrafter"/>
</dbReference>
<dbReference type="Pfam" id="PF13540">
    <property type="entry name" value="RCC1_2"/>
    <property type="match status" value="7"/>
</dbReference>
<gene>
    <name evidence="3" type="ORF">CMC5_037400</name>
</gene>
<name>A0A0K1EFF2_CHOCO</name>
<feature type="compositionally biased region" description="Polar residues" evidence="1">
    <location>
        <begin position="434"/>
        <end position="443"/>
    </location>
</feature>
<evidence type="ECO:0008006" key="5">
    <source>
        <dbReference type="Google" id="ProtNLM"/>
    </source>
</evidence>
<organism evidence="3 4">
    <name type="scientific">Chondromyces crocatus</name>
    <dbReference type="NCBI Taxonomy" id="52"/>
    <lineage>
        <taxon>Bacteria</taxon>
        <taxon>Pseudomonadati</taxon>
        <taxon>Myxococcota</taxon>
        <taxon>Polyangia</taxon>
        <taxon>Polyangiales</taxon>
        <taxon>Polyangiaceae</taxon>
        <taxon>Chondromyces</taxon>
    </lineage>
</organism>
<keyword evidence="4" id="KW-1185">Reference proteome</keyword>
<accession>A0A0K1EFF2</accession>
<keyword evidence="2" id="KW-0732">Signal</keyword>
<feature type="chain" id="PRO_5005459386" description="Chromosome condensation regulator RCC1" evidence="2">
    <location>
        <begin position="21"/>
        <end position="451"/>
    </location>
</feature>
<protein>
    <recommendedName>
        <fullName evidence="5">Chromosome condensation regulator RCC1</fullName>
    </recommendedName>
</protein>
<reference evidence="3 4" key="1">
    <citation type="submission" date="2015-07" db="EMBL/GenBank/DDBJ databases">
        <title>Genome analysis of myxobacterium Chondromyces crocatus Cm c5 reveals a high potential for natural compound synthesis and the genetic basis for the loss of fruiting body formation.</title>
        <authorList>
            <person name="Zaburannyi N."/>
            <person name="Bunk B."/>
            <person name="Maier J."/>
            <person name="Overmann J."/>
            <person name="Mueller R."/>
        </authorList>
    </citation>
    <scope>NUCLEOTIDE SEQUENCE [LARGE SCALE GENOMIC DNA]</scope>
    <source>
        <strain evidence="3 4">Cm c5</strain>
    </source>
</reference>
<sequence>MRVWSLFFAVGSLALASGCADDTEPAVDAAGTATDLSLGAHHACVIRSDGQVKCWGHALHNQLGLSDGKNRGDLPGGMGDALPSVQLGSGRHATAISASSSHTCAVLDDGQLKCWGTGFEGQLGLGSMHHTGITPEEMGDALPAVDLGRGALTVAVSAAREHTCALLDSGSVKCWGELLFGRLGLGMTYGGPHGLSIGDGPGEMGDALPTVDLGTGKTAVAIATGDEHTCALLNDARVKCWGNASLTGTGSLHDIGHDPDGMGDALPPIDLGRGRTVTAIAAGGMHTCALLDDGTVKCWGVNNDGQLGLGDTEQRTRTRDMGDALPRVDLGTGKAAIAITAGSSHTCALLHDRSVKCWGYDNGTGCLGVGASGQIGDEPGEMGDALLAVDLGKGKKAVQIQAGVAHTCARLDDDTVKCWGRNDSGQLGLGDTNARGTTTSQMGDNLPAVSF</sequence>